<evidence type="ECO:0000256" key="5">
    <source>
        <dbReference type="ARBA" id="ARBA00022821"/>
    </source>
</evidence>
<dbReference type="GO" id="GO:0043531">
    <property type="term" value="F:ADP binding"/>
    <property type="evidence" value="ECO:0007669"/>
    <property type="project" value="InterPro"/>
</dbReference>
<keyword evidence="2" id="KW-0433">Leucine-rich repeat</keyword>
<gene>
    <name evidence="8" type="ORF">TRITD_3Av1G002780</name>
</gene>
<dbReference type="Pfam" id="PF00931">
    <property type="entry name" value="NB-ARC"/>
    <property type="match status" value="1"/>
</dbReference>
<evidence type="ECO:0000256" key="1">
    <source>
        <dbReference type="ARBA" id="ARBA00008894"/>
    </source>
</evidence>
<proteinExistence type="inferred from homology"/>
<feature type="domain" description="NB-ARC" evidence="6">
    <location>
        <begin position="229"/>
        <end position="325"/>
    </location>
</feature>
<dbReference type="Proteomes" id="UP000324705">
    <property type="component" value="Chromosome 3A"/>
</dbReference>
<keyword evidence="5" id="KW-0611">Plant defense</keyword>
<evidence type="ECO:0000313" key="8">
    <source>
        <dbReference type="EMBL" id="VAH55646.1"/>
    </source>
</evidence>
<organism evidence="8 9">
    <name type="scientific">Triticum turgidum subsp. durum</name>
    <name type="common">Durum wheat</name>
    <name type="synonym">Triticum durum</name>
    <dbReference type="NCBI Taxonomy" id="4567"/>
    <lineage>
        <taxon>Eukaryota</taxon>
        <taxon>Viridiplantae</taxon>
        <taxon>Streptophyta</taxon>
        <taxon>Embryophyta</taxon>
        <taxon>Tracheophyta</taxon>
        <taxon>Spermatophyta</taxon>
        <taxon>Magnoliopsida</taxon>
        <taxon>Liliopsida</taxon>
        <taxon>Poales</taxon>
        <taxon>Poaceae</taxon>
        <taxon>BOP clade</taxon>
        <taxon>Pooideae</taxon>
        <taxon>Triticodae</taxon>
        <taxon>Triticeae</taxon>
        <taxon>Triticinae</taxon>
        <taxon>Triticum</taxon>
    </lineage>
</organism>
<evidence type="ECO:0000256" key="3">
    <source>
        <dbReference type="ARBA" id="ARBA00022737"/>
    </source>
</evidence>
<dbReference type="Pfam" id="PF18052">
    <property type="entry name" value="Rx_N"/>
    <property type="match status" value="1"/>
</dbReference>
<dbReference type="Gene3D" id="1.20.5.4130">
    <property type="match status" value="1"/>
</dbReference>
<dbReference type="InterPro" id="IPR041118">
    <property type="entry name" value="Rx_N"/>
</dbReference>
<dbReference type="SUPFAM" id="SSF52540">
    <property type="entry name" value="P-loop containing nucleoside triphosphate hydrolases"/>
    <property type="match status" value="1"/>
</dbReference>
<accession>A0A9R0VGJ7</accession>
<protein>
    <submittedName>
        <fullName evidence="8">Uncharacterized protein</fullName>
    </submittedName>
</protein>
<dbReference type="Gramene" id="TRITD3Av1G002780.1">
    <property type="protein sequence ID" value="TRITD3Av1G002780.1"/>
    <property type="gene ID" value="TRITD3Av1G002780"/>
</dbReference>
<evidence type="ECO:0000259" key="7">
    <source>
        <dbReference type="Pfam" id="PF18052"/>
    </source>
</evidence>
<reference evidence="8 9" key="1">
    <citation type="submission" date="2017-09" db="EMBL/GenBank/DDBJ databases">
        <authorList>
            <consortium name="International Durum Wheat Genome Sequencing Consortium (IDWGSC)"/>
            <person name="Milanesi L."/>
        </authorList>
    </citation>
    <scope>NUCLEOTIDE SEQUENCE [LARGE SCALE GENOMIC DNA]</scope>
    <source>
        <strain evidence="9">cv. Svevo</strain>
    </source>
</reference>
<evidence type="ECO:0000313" key="9">
    <source>
        <dbReference type="Proteomes" id="UP000324705"/>
    </source>
</evidence>
<keyword evidence="9" id="KW-1185">Reference proteome</keyword>
<dbReference type="InterPro" id="IPR027417">
    <property type="entry name" value="P-loop_NTPase"/>
</dbReference>
<dbReference type="PANTHER" id="PTHR19338:SF48">
    <property type="entry name" value="OS12G0166600 PROTEIN"/>
    <property type="match status" value="1"/>
</dbReference>
<sequence>MELSPISASLGALRSLPRKLDELLATKHRTLRGIVMDEIEQLTADLRIQYSFMLVLSTAQDPPMSARYWMRDVRELSYDMEDFADQFIQAHGRSKIFSLKRRHHAHGRAKIRRAILRKLIYRMKDMCEPSYDMVKFVDQFIHAHGRAKIRRATCRKLVSRLKISRLPGRRRWRSWITNMVSEFRTRAQEATRRCQRYKLDDCVSNSGYSRVGHELPTMLQDPSDLVGIEDAMDELERWLTDGKKPLKVASIVGVGGIGKTTLAQKLWGKLHVQFECGAFVRTAQKPDMRGILRNILLQVRPHQPPNAGEMHHLINDLRQYLQGKR</sequence>
<dbReference type="EMBL" id="LT934115">
    <property type="protein sequence ID" value="VAH55646.1"/>
    <property type="molecule type" value="Genomic_DNA"/>
</dbReference>
<evidence type="ECO:0000256" key="4">
    <source>
        <dbReference type="ARBA" id="ARBA00022741"/>
    </source>
</evidence>
<dbReference type="Gene3D" id="3.40.50.300">
    <property type="entry name" value="P-loop containing nucleotide triphosphate hydrolases"/>
    <property type="match status" value="1"/>
</dbReference>
<dbReference type="OMA" id="MSARYWM"/>
<dbReference type="InterPro" id="IPR002182">
    <property type="entry name" value="NB-ARC"/>
</dbReference>
<comment type="similarity">
    <text evidence="1">Belongs to the disease resistance NB-LRR family.</text>
</comment>
<dbReference type="GO" id="GO:0006952">
    <property type="term" value="P:defense response"/>
    <property type="evidence" value="ECO:0007669"/>
    <property type="project" value="UniProtKB-KW"/>
</dbReference>
<dbReference type="AlphaFoldDB" id="A0A9R0VGJ7"/>
<name>A0A9R0VGJ7_TRITD</name>
<evidence type="ECO:0000256" key="2">
    <source>
        <dbReference type="ARBA" id="ARBA00022614"/>
    </source>
</evidence>
<evidence type="ECO:0000259" key="6">
    <source>
        <dbReference type="Pfam" id="PF00931"/>
    </source>
</evidence>
<keyword evidence="4" id="KW-0547">Nucleotide-binding</keyword>
<keyword evidence="3" id="KW-0677">Repeat</keyword>
<dbReference type="PANTHER" id="PTHR19338">
    <property type="entry name" value="TRANSLOCASE OF INNER MITOCHONDRIAL MEMBRANE 13 HOMOLOG"/>
    <property type="match status" value="1"/>
</dbReference>
<feature type="domain" description="Disease resistance N-terminal" evidence="7">
    <location>
        <begin position="12"/>
        <end position="100"/>
    </location>
</feature>